<organism evidence="2">
    <name type="scientific">Harpegnathos saltator</name>
    <name type="common">Jerdon's jumping ant</name>
    <dbReference type="NCBI Taxonomy" id="610380"/>
    <lineage>
        <taxon>Eukaryota</taxon>
        <taxon>Metazoa</taxon>
        <taxon>Ecdysozoa</taxon>
        <taxon>Arthropoda</taxon>
        <taxon>Hexapoda</taxon>
        <taxon>Insecta</taxon>
        <taxon>Pterygota</taxon>
        <taxon>Neoptera</taxon>
        <taxon>Endopterygota</taxon>
        <taxon>Hymenoptera</taxon>
        <taxon>Apocrita</taxon>
        <taxon>Aculeata</taxon>
        <taxon>Formicoidea</taxon>
        <taxon>Formicidae</taxon>
        <taxon>Ponerinae</taxon>
        <taxon>Ponerini</taxon>
        <taxon>Harpegnathos</taxon>
    </lineage>
</organism>
<proteinExistence type="predicted"/>
<dbReference type="InterPro" id="IPR015915">
    <property type="entry name" value="Kelch-typ_b-propeller"/>
</dbReference>
<gene>
    <name evidence="1" type="ORF">EAI_13876</name>
</gene>
<evidence type="ECO:0000313" key="2">
    <source>
        <dbReference type="Proteomes" id="UP000008237"/>
    </source>
</evidence>
<sequence length="150" mass="17559">GHNLYICGGEHGLGKGKFNQRIWRYSLISKKWFIDTPMPIPRRHMITVFFKDKLYLVGGVGRYRKQLKSIGIYNIHSRIWTMGAYIPESFTKIPEYCVSDDKLIIYMSQPHLFIYCSIENSWIHLQLSCNDLSKEVILMGFNETICFIGE</sequence>
<evidence type="ECO:0000313" key="1">
    <source>
        <dbReference type="EMBL" id="EFN80686.1"/>
    </source>
</evidence>
<protein>
    <submittedName>
        <fullName evidence="1">Uncharacterized protein</fullName>
    </submittedName>
</protein>
<dbReference type="Gene3D" id="2.120.10.80">
    <property type="entry name" value="Kelch-type beta propeller"/>
    <property type="match status" value="1"/>
</dbReference>
<reference evidence="1 2" key="1">
    <citation type="journal article" date="2010" name="Science">
        <title>Genomic comparison of the ants Camponotus floridanus and Harpegnathos saltator.</title>
        <authorList>
            <person name="Bonasio R."/>
            <person name="Zhang G."/>
            <person name="Ye C."/>
            <person name="Mutti N.S."/>
            <person name="Fang X."/>
            <person name="Qin N."/>
            <person name="Donahue G."/>
            <person name="Yang P."/>
            <person name="Li Q."/>
            <person name="Li C."/>
            <person name="Zhang P."/>
            <person name="Huang Z."/>
            <person name="Berger S.L."/>
            <person name="Reinberg D."/>
            <person name="Wang J."/>
            <person name="Liebig J."/>
        </authorList>
    </citation>
    <scope>NUCLEOTIDE SEQUENCE [LARGE SCALE GENOMIC DNA]</scope>
    <source>
        <strain evidence="1 2">R22 G/1</strain>
    </source>
</reference>
<dbReference type="InParanoid" id="E2BUF9"/>
<accession>E2BUF9</accession>
<dbReference type="AlphaFoldDB" id="E2BUF9"/>
<name>E2BUF9_HARSA</name>
<dbReference type="PANTHER" id="PTHR46375">
    <property type="entry name" value="KELCH REPEAT AND BTB DOMAIN-CONTAINING PROTEIN 13-RELATED"/>
    <property type="match status" value="1"/>
</dbReference>
<feature type="non-terminal residue" evidence="1">
    <location>
        <position position="1"/>
    </location>
</feature>
<dbReference type="OrthoDB" id="10027872at2759"/>
<dbReference type="STRING" id="610380.E2BUF9"/>
<keyword evidence="2" id="KW-1185">Reference proteome</keyword>
<dbReference type="SUPFAM" id="SSF117281">
    <property type="entry name" value="Kelch motif"/>
    <property type="match status" value="1"/>
</dbReference>
<dbReference type="PANTHER" id="PTHR46375:SF3">
    <property type="entry name" value="KELCH REPEAT AND BTB DOMAIN-CONTAINING PROTEIN 13"/>
    <property type="match status" value="1"/>
</dbReference>
<dbReference type="Proteomes" id="UP000008237">
    <property type="component" value="Unassembled WGS sequence"/>
</dbReference>
<dbReference type="EMBL" id="GL450640">
    <property type="protein sequence ID" value="EFN80686.1"/>
    <property type="molecule type" value="Genomic_DNA"/>
</dbReference>
<dbReference type="InterPro" id="IPR052392">
    <property type="entry name" value="Kelch-BTB_domain-containing"/>
</dbReference>